<evidence type="ECO:0000256" key="1">
    <source>
        <dbReference type="SAM" id="Phobius"/>
    </source>
</evidence>
<keyword evidence="1" id="KW-0472">Membrane</keyword>
<evidence type="ECO:0000313" key="2">
    <source>
        <dbReference type="EMBL" id="KAH9515818.1"/>
    </source>
</evidence>
<reference evidence="2" key="2">
    <citation type="journal article" date="2022" name="Res Sq">
        <title>Comparative Genomics Reveals Insights into the Divergent Evolution of Astigmatic Mites and Household Pest Adaptations.</title>
        <authorList>
            <person name="Xiong Q."/>
            <person name="Wan A.T.-Y."/>
            <person name="Liu X.-Y."/>
            <person name="Fung C.S.-H."/>
            <person name="Xiao X."/>
            <person name="Malainual N."/>
            <person name="Hou J."/>
            <person name="Wang L."/>
            <person name="Wang M."/>
            <person name="Yang K."/>
            <person name="Cui Y."/>
            <person name="Leung E."/>
            <person name="Nong W."/>
            <person name="Shin S.-K."/>
            <person name="Au S."/>
            <person name="Jeong K.Y."/>
            <person name="Chew F.T."/>
            <person name="Hui J."/>
            <person name="Leung T.F."/>
            <person name="Tungtrongchitr A."/>
            <person name="Zhong N."/>
            <person name="Liu Z."/>
            <person name="Tsui S."/>
        </authorList>
    </citation>
    <scope>NUCLEOTIDE SEQUENCE</scope>
    <source>
        <strain evidence="2">Derf</strain>
        <tissue evidence="2">Whole organism</tissue>
    </source>
</reference>
<evidence type="ECO:0008006" key="4">
    <source>
        <dbReference type="Google" id="ProtNLM"/>
    </source>
</evidence>
<protein>
    <recommendedName>
        <fullName evidence="4">Transmembrane protein</fullName>
    </recommendedName>
</protein>
<comment type="caution">
    <text evidence="2">The sequence shown here is derived from an EMBL/GenBank/DDBJ whole genome shotgun (WGS) entry which is preliminary data.</text>
</comment>
<evidence type="ECO:0000313" key="3">
    <source>
        <dbReference type="Proteomes" id="UP000790347"/>
    </source>
</evidence>
<organism evidence="2 3">
    <name type="scientific">Dermatophagoides farinae</name>
    <name type="common">American house dust mite</name>
    <dbReference type="NCBI Taxonomy" id="6954"/>
    <lineage>
        <taxon>Eukaryota</taxon>
        <taxon>Metazoa</taxon>
        <taxon>Ecdysozoa</taxon>
        <taxon>Arthropoda</taxon>
        <taxon>Chelicerata</taxon>
        <taxon>Arachnida</taxon>
        <taxon>Acari</taxon>
        <taxon>Acariformes</taxon>
        <taxon>Sarcoptiformes</taxon>
        <taxon>Astigmata</taxon>
        <taxon>Psoroptidia</taxon>
        <taxon>Analgoidea</taxon>
        <taxon>Pyroglyphidae</taxon>
        <taxon>Dermatophagoidinae</taxon>
        <taxon>Dermatophagoides</taxon>
    </lineage>
</organism>
<dbReference type="Proteomes" id="UP000790347">
    <property type="component" value="Unassembled WGS sequence"/>
</dbReference>
<dbReference type="AlphaFoldDB" id="A0A922L277"/>
<feature type="transmembrane region" description="Helical" evidence="1">
    <location>
        <begin position="45"/>
        <end position="63"/>
    </location>
</feature>
<gene>
    <name evidence="2" type="ORF">DERF_006593</name>
</gene>
<name>A0A922L277_DERFA</name>
<sequence>MKRKKNLFVIILTTFLIYSLIFHLHLHLKVVALKFSVLGHTSHVLILHCYIDLILFSIEDIFVRTYTDVRKYPQTRCLQYTQWHNFSPMEIYSFQQHKQQQKSTYIQDIKSMKSYSDKQLFYSSFCTFYQE</sequence>
<feature type="transmembrane region" description="Helical" evidence="1">
    <location>
        <begin position="7"/>
        <end position="25"/>
    </location>
</feature>
<reference evidence="2" key="1">
    <citation type="submission" date="2013-05" db="EMBL/GenBank/DDBJ databases">
        <authorList>
            <person name="Yim A.K.Y."/>
            <person name="Chan T.F."/>
            <person name="Ji K.M."/>
            <person name="Liu X.Y."/>
            <person name="Zhou J.W."/>
            <person name="Li R.Q."/>
            <person name="Yang K.Y."/>
            <person name="Li J."/>
            <person name="Li M."/>
            <person name="Law P.T.W."/>
            <person name="Wu Y.L."/>
            <person name="Cai Z.L."/>
            <person name="Qin H."/>
            <person name="Bao Y."/>
            <person name="Leung R.K.K."/>
            <person name="Ng P.K.S."/>
            <person name="Zou J."/>
            <person name="Zhong X.J."/>
            <person name="Ran P.X."/>
            <person name="Zhong N.S."/>
            <person name="Liu Z.G."/>
            <person name="Tsui S.K.W."/>
        </authorList>
    </citation>
    <scope>NUCLEOTIDE SEQUENCE</scope>
    <source>
        <strain evidence="2">Derf</strain>
        <tissue evidence="2">Whole organism</tissue>
    </source>
</reference>
<keyword evidence="1" id="KW-1133">Transmembrane helix</keyword>
<keyword evidence="3" id="KW-1185">Reference proteome</keyword>
<keyword evidence="1" id="KW-0812">Transmembrane</keyword>
<dbReference type="EMBL" id="ASGP02000003">
    <property type="protein sequence ID" value="KAH9515818.1"/>
    <property type="molecule type" value="Genomic_DNA"/>
</dbReference>
<proteinExistence type="predicted"/>
<accession>A0A922L277</accession>